<dbReference type="OrthoDB" id="2591849at2759"/>
<evidence type="ECO:0000256" key="1">
    <source>
        <dbReference type="SAM" id="MobiDB-lite"/>
    </source>
</evidence>
<comment type="caution">
    <text evidence="2">The sequence shown here is derived from an EMBL/GenBank/DDBJ whole genome shotgun (WGS) entry which is preliminary data.</text>
</comment>
<dbReference type="EMBL" id="BLZA01000010">
    <property type="protein sequence ID" value="GHJ85083.1"/>
    <property type="molecule type" value="Genomic_DNA"/>
</dbReference>
<evidence type="ECO:0000313" key="3">
    <source>
        <dbReference type="Proteomes" id="UP000620104"/>
    </source>
</evidence>
<protein>
    <submittedName>
        <fullName evidence="2">Uncharacterized protein</fullName>
    </submittedName>
</protein>
<dbReference type="AlphaFoldDB" id="A0A8H3TQJ9"/>
<dbReference type="Proteomes" id="UP000620104">
    <property type="component" value="Unassembled WGS sequence"/>
</dbReference>
<feature type="compositionally biased region" description="Basic residues" evidence="1">
    <location>
        <begin position="320"/>
        <end position="330"/>
    </location>
</feature>
<evidence type="ECO:0000313" key="2">
    <source>
        <dbReference type="EMBL" id="GHJ85083.1"/>
    </source>
</evidence>
<keyword evidence="3" id="KW-1185">Reference proteome</keyword>
<sequence length="343" mass="37951">MDPTNPLSVAPPRYKYHPSPETITNFPEYRTESDVDVSDEAEQDLTDEGSDFSDEEDRLPNVKTARKLPIYGEQDVKILWRKVHDAGTLDRVTKTLVAVNQVAIVLSQALENPRNRSAESHSMIKVGYVTLQQPTISRNDKKSQPSPRKVFALWLNPSTTSIIMAIQVGRVSDRAVHIVCEALTEVVTRQNDAERTLAILDTYIPQTYVPSMRPEARLYLDTPPIRLLSAKKSTSVIQREGIEKFESPNYVTGISAGMLACSADRSSESTLFLLPKPFDGHAIIQAIKAAPGFQPASEQVKAALKAADMDWEEVHSSSTGHRRSGRKGNSRPHGIIGDGGMYV</sequence>
<proteinExistence type="predicted"/>
<accession>A0A8H3TQJ9</accession>
<feature type="compositionally biased region" description="Acidic residues" evidence="1">
    <location>
        <begin position="34"/>
        <end position="57"/>
    </location>
</feature>
<feature type="region of interest" description="Disordered" evidence="1">
    <location>
        <begin position="313"/>
        <end position="343"/>
    </location>
</feature>
<feature type="region of interest" description="Disordered" evidence="1">
    <location>
        <begin position="1"/>
        <end position="58"/>
    </location>
</feature>
<gene>
    <name evidence="2" type="ORF">NliqN6_1485</name>
</gene>
<organism evidence="2 3">
    <name type="scientific">Naganishia liquefaciens</name>
    <dbReference type="NCBI Taxonomy" id="104408"/>
    <lineage>
        <taxon>Eukaryota</taxon>
        <taxon>Fungi</taxon>
        <taxon>Dikarya</taxon>
        <taxon>Basidiomycota</taxon>
        <taxon>Agaricomycotina</taxon>
        <taxon>Tremellomycetes</taxon>
        <taxon>Filobasidiales</taxon>
        <taxon>Filobasidiaceae</taxon>
        <taxon>Naganishia</taxon>
    </lineage>
</organism>
<reference evidence="2" key="1">
    <citation type="submission" date="2020-07" db="EMBL/GenBank/DDBJ databases">
        <title>Draft Genome Sequence of a Deep-Sea Yeast, Naganishia (Cryptococcus) liquefaciens strain N6.</title>
        <authorList>
            <person name="Han Y.W."/>
            <person name="Kajitani R."/>
            <person name="Morimoto H."/>
            <person name="Parhat M."/>
            <person name="Tsubouchi H."/>
            <person name="Bakenova O."/>
            <person name="Ogata M."/>
            <person name="Argunhan B."/>
            <person name="Aoki R."/>
            <person name="Kajiwara S."/>
            <person name="Itoh T."/>
            <person name="Iwasaki H."/>
        </authorList>
    </citation>
    <scope>NUCLEOTIDE SEQUENCE</scope>
    <source>
        <strain evidence="2">N6</strain>
    </source>
</reference>
<name>A0A8H3TQJ9_9TREE</name>